<feature type="non-terminal residue" evidence="1">
    <location>
        <position position="164"/>
    </location>
</feature>
<proteinExistence type="predicted"/>
<name>A0A9P5ZTI6_PLEER</name>
<dbReference type="Proteomes" id="UP000807025">
    <property type="component" value="Unassembled WGS sequence"/>
</dbReference>
<sequence length="164" mass="17976">MSCDGGCHWRGSLTRRRRISLPSKSILLLVLSQRFVNSVSRGTVVIFVEHLAENVATSLGVNPTHLALNSSPVCPAGHTKSQSWEVDVECWGVSARVSITMLPTTTDNSVNVTNLFYRSAKHRIRADESVPAGDPHVTTSLQFCLISPRLRVPSQALRKISTRA</sequence>
<reference evidence="1" key="1">
    <citation type="submission" date="2020-11" db="EMBL/GenBank/DDBJ databases">
        <authorList>
            <consortium name="DOE Joint Genome Institute"/>
            <person name="Ahrendt S."/>
            <person name="Riley R."/>
            <person name="Andreopoulos W."/>
            <person name="Labutti K."/>
            <person name="Pangilinan J."/>
            <person name="Ruiz-Duenas F.J."/>
            <person name="Barrasa J.M."/>
            <person name="Sanchez-Garcia M."/>
            <person name="Camarero S."/>
            <person name="Miyauchi S."/>
            <person name="Serrano A."/>
            <person name="Linde D."/>
            <person name="Babiker R."/>
            <person name="Drula E."/>
            <person name="Ayuso-Fernandez I."/>
            <person name="Pacheco R."/>
            <person name="Padilla G."/>
            <person name="Ferreira P."/>
            <person name="Barriuso J."/>
            <person name="Kellner H."/>
            <person name="Castanera R."/>
            <person name="Alfaro M."/>
            <person name="Ramirez L."/>
            <person name="Pisabarro A.G."/>
            <person name="Kuo A."/>
            <person name="Tritt A."/>
            <person name="Lipzen A."/>
            <person name="He G."/>
            <person name="Yan M."/>
            <person name="Ng V."/>
            <person name="Cullen D."/>
            <person name="Martin F."/>
            <person name="Rosso M.-N."/>
            <person name="Henrissat B."/>
            <person name="Hibbett D."/>
            <person name="Martinez A.T."/>
            <person name="Grigoriev I.V."/>
        </authorList>
    </citation>
    <scope>NUCLEOTIDE SEQUENCE</scope>
    <source>
        <strain evidence="1">ATCC 90797</strain>
    </source>
</reference>
<dbReference type="AlphaFoldDB" id="A0A9P5ZTI6"/>
<evidence type="ECO:0000313" key="2">
    <source>
        <dbReference type="Proteomes" id="UP000807025"/>
    </source>
</evidence>
<dbReference type="EMBL" id="MU154617">
    <property type="protein sequence ID" value="KAF9491536.1"/>
    <property type="molecule type" value="Genomic_DNA"/>
</dbReference>
<keyword evidence="2" id="KW-1185">Reference proteome</keyword>
<gene>
    <name evidence="1" type="ORF">BDN71DRAFT_1452811</name>
</gene>
<evidence type="ECO:0000313" key="1">
    <source>
        <dbReference type="EMBL" id="KAF9491536.1"/>
    </source>
</evidence>
<protein>
    <submittedName>
        <fullName evidence="1">Uncharacterized protein</fullName>
    </submittedName>
</protein>
<accession>A0A9P5ZTI6</accession>
<organism evidence="1 2">
    <name type="scientific">Pleurotus eryngii</name>
    <name type="common">Boletus of the steppes</name>
    <dbReference type="NCBI Taxonomy" id="5323"/>
    <lineage>
        <taxon>Eukaryota</taxon>
        <taxon>Fungi</taxon>
        <taxon>Dikarya</taxon>
        <taxon>Basidiomycota</taxon>
        <taxon>Agaricomycotina</taxon>
        <taxon>Agaricomycetes</taxon>
        <taxon>Agaricomycetidae</taxon>
        <taxon>Agaricales</taxon>
        <taxon>Pleurotineae</taxon>
        <taxon>Pleurotaceae</taxon>
        <taxon>Pleurotus</taxon>
    </lineage>
</organism>
<comment type="caution">
    <text evidence="1">The sequence shown here is derived from an EMBL/GenBank/DDBJ whole genome shotgun (WGS) entry which is preliminary data.</text>
</comment>